<feature type="non-terminal residue" evidence="3">
    <location>
        <position position="1"/>
    </location>
</feature>
<dbReference type="Gene3D" id="1.10.10.10">
    <property type="entry name" value="Winged helix-like DNA-binding domain superfamily/Winged helix DNA-binding domain"/>
    <property type="match status" value="1"/>
</dbReference>
<dbReference type="AlphaFoldDB" id="A0A3E2H090"/>
<dbReference type="STRING" id="5539.A0A3E2H090"/>
<dbReference type="GO" id="GO:0003677">
    <property type="term" value="F:DNA binding"/>
    <property type="evidence" value="ECO:0007669"/>
    <property type="project" value="InterPro"/>
</dbReference>
<dbReference type="Proteomes" id="UP000258309">
    <property type="component" value="Unassembled WGS sequence"/>
</dbReference>
<organism evidence="3 4">
    <name type="scientific">Scytalidium lignicola</name>
    <name type="common">Hyphomycete</name>
    <dbReference type="NCBI Taxonomy" id="5539"/>
    <lineage>
        <taxon>Eukaryota</taxon>
        <taxon>Fungi</taxon>
        <taxon>Dikarya</taxon>
        <taxon>Ascomycota</taxon>
        <taxon>Pezizomycotina</taxon>
        <taxon>Leotiomycetes</taxon>
        <taxon>Leotiomycetes incertae sedis</taxon>
        <taxon>Scytalidium</taxon>
    </lineage>
</organism>
<dbReference type="SUPFAM" id="SSF46689">
    <property type="entry name" value="Homeodomain-like"/>
    <property type="match status" value="1"/>
</dbReference>
<accession>A0A3E2H090</accession>
<dbReference type="InterPro" id="IPR036397">
    <property type="entry name" value="RNaseH_sf"/>
</dbReference>
<evidence type="ECO:0000259" key="1">
    <source>
        <dbReference type="Pfam" id="PF04218"/>
    </source>
</evidence>
<evidence type="ECO:0000313" key="4">
    <source>
        <dbReference type="Proteomes" id="UP000258309"/>
    </source>
</evidence>
<keyword evidence="4" id="KW-1185">Reference proteome</keyword>
<dbReference type="InterPro" id="IPR009057">
    <property type="entry name" value="Homeodomain-like_sf"/>
</dbReference>
<dbReference type="InterPro" id="IPR007889">
    <property type="entry name" value="HTH_Psq"/>
</dbReference>
<dbReference type="InterPro" id="IPR038717">
    <property type="entry name" value="Tc1-like_DDE_dom"/>
</dbReference>
<dbReference type="EMBL" id="NCSJ02000241">
    <property type="protein sequence ID" value="RFU26796.1"/>
    <property type="molecule type" value="Genomic_DNA"/>
</dbReference>
<evidence type="ECO:0000313" key="3">
    <source>
        <dbReference type="EMBL" id="RFU26796.1"/>
    </source>
</evidence>
<feature type="non-terminal residue" evidence="3">
    <location>
        <position position="225"/>
    </location>
</feature>
<dbReference type="InterPro" id="IPR036388">
    <property type="entry name" value="WH-like_DNA-bd_sf"/>
</dbReference>
<dbReference type="Pfam" id="PF13358">
    <property type="entry name" value="DDE_3"/>
    <property type="match status" value="1"/>
</dbReference>
<comment type="caution">
    <text evidence="3">The sequence shown here is derived from an EMBL/GenBank/DDBJ whole genome shotgun (WGS) entry which is preliminary data.</text>
</comment>
<feature type="domain" description="HTH psq-type" evidence="1">
    <location>
        <begin position="29"/>
        <end position="57"/>
    </location>
</feature>
<evidence type="ECO:0008006" key="5">
    <source>
        <dbReference type="Google" id="ProtNLM"/>
    </source>
</evidence>
<dbReference type="Gene3D" id="3.30.420.10">
    <property type="entry name" value="Ribonuclease H-like superfamily/Ribonuclease H"/>
    <property type="match status" value="1"/>
</dbReference>
<proteinExistence type="predicted"/>
<sequence length="225" mass="26266">MATPRRVLSEINGNIIPYKDLSPYMRGKIMGKVEEGKSPAQIAKDLNIPDSTIRDTIFKDKLRNDGKSILRPGRPDKYSERFKRNLITERGAGGATEWAWCQPVQKWSKEMVTTFKKGKDISVMVWAAIWWKDNKAYKSELYILERDFESKKYGYTANSYLEVLEDQLPKIWEPGLIFMQDNAPIHCANKTKKWFEDMAIPLTDWPPYSPDLNPIEHVWWHLKAK</sequence>
<gene>
    <name evidence="3" type="ORF">B7463_g9544</name>
</gene>
<name>A0A3E2H090_SCYLI</name>
<feature type="domain" description="Tc1-like transposase DDE" evidence="2">
    <location>
        <begin position="158"/>
        <end position="224"/>
    </location>
</feature>
<dbReference type="Pfam" id="PF04218">
    <property type="entry name" value="CENP-B_N"/>
    <property type="match status" value="1"/>
</dbReference>
<reference evidence="3 4" key="1">
    <citation type="submission" date="2018-05" db="EMBL/GenBank/DDBJ databases">
        <title>Draft genome sequence of Scytalidium lignicola DSM 105466, a ubiquitous saprotrophic fungus.</title>
        <authorList>
            <person name="Buettner E."/>
            <person name="Gebauer A.M."/>
            <person name="Hofrichter M."/>
            <person name="Liers C."/>
            <person name="Kellner H."/>
        </authorList>
    </citation>
    <scope>NUCLEOTIDE SEQUENCE [LARGE SCALE GENOMIC DNA]</scope>
    <source>
        <strain evidence="3 4">DSM 105466</strain>
    </source>
</reference>
<dbReference type="OrthoDB" id="3556043at2759"/>
<evidence type="ECO:0000259" key="2">
    <source>
        <dbReference type="Pfam" id="PF13358"/>
    </source>
</evidence>
<protein>
    <recommendedName>
        <fullName evidence="5">Tc1-like transposase DDE domain-containing protein</fullName>
    </recommendedName>
</protein>